<dbReference type="NCBIfam" id="TIGR03740">
    <property type="entry name" value="galliderm_ABC"/>
    <property type="match status" value="1"/>
</dbReference>
<dbReference type="Pfam" id="PF00005">
    <property type="entry name" value="ABC_tran"/>
    <property type="match status" value="1"/>
</dbReference>
<evidence type="ECO:0000256" key="4">
    <source>
        <dbReference type="ARBA" id="ARBA00022840"/>
    </source>
</evidence>
<dbReference type="PANTHER" id="PTHR43335:SF4">
    <property type="entry name" value="ABC TRANSPORTER, ATP-BINDING PROTEIN"/>
    <property type="match status" value="1"/>
</dbReference>
<comment type="similarity">
    <text evidence="1">Belongs to the ABC transporter superfamily.</text>
</comment>
<evidence type="ECO:0000256" key="3">
    <source>
        <dbReference type="ARBA" id="ARBA00022741"/>
    </source>
</evidence>
<dbReference type="InterPro" id="IPR027417">
    <property type="entry name" value="P-loop_NTPase"/>
</dbReference>
<dbReference type="InterPro" id="IPR003439">
    <property type="entry name" value="ABC_transporter-like_ATP-bd"/>
</dbReference>
<comment type="caution">
    <text evidence="6">The sequence shown here is derived from an EMBL/GenBank/DDBJ whole genome shotgun (WGS) entry which is preliminary data.</text>
</comment>
<dbReference type="PANTHER" id="PTHR43335">
    <property type="entry name" value="ABC TRANSPORTER, ATP-BINDING PROTEIN"/>
    <property type="match status" value="1"/>
</dbReference>
<dbReference type="GO" id="GO:0005524">
    <property type="term" value="F:ATP binding"/>
    <property type="evidence" value="ECO:0007669"/>
    <property type="project" value="UniProtKB-KW"/>
</dbReference>
<dbReference type="PROSITE" id="PS50893">
    <property type="entry name" value="ABC_TRANSPORTER_2"/>
    <property type="match status" value="1"/>
</dbReference>
<protein>
    <submittedName>
        <fullName evidence="6">ABC-2 type transport system ATP-binding protein</fullName>
    </submittedName>
</protein>
<proteinExistence type="inferred from homology"/>
<dbReference type="Proteomes" id="UP001519272">
    <property type="component" value="Unassembled WGS sequence"/>
</dbReference>
<dbReference type="InterPro" id="IPR022501">
    <property type="entry name" value="ABC_Gallidermin_ATP-bd"/>
</dbReference>
<evidence type="ECO:0000259" key="5">
    <source>
        <dbReference type="PROSITE" id="PS50893"/>
    </source>
</evidence>
<keyword evidence="4 6" id="KW-0067">ATP-binding</keyword>
<name>A0ABS4FYL4_9BACL</name>
<dbReference type="Gene3D" id="3.40.50.300">
    <property type="entry name" value="P-loop containing nucleotide triphosphate hydrolases"/>
    <property type="match status" value="1"/>
</dbReference>
<dbReference type="InterPro" id="IPR003593">
    <property type="entry name" value="AAA+_ATPase"/>
</dbReference>
<dbReference type="RefSeq" id="WP_210091247.1">
    <property type="nucleotide sequence ID" value="NZ_JAGGKG010000031.1"/>
</dbReference>
<evidence type="ECO:0000256" key="1">
    <source>
        <dbReference type="ARBA" id="ARBA00005417"/>
    </source>
</evidence>
<keyword evidence="3" id="KW-0547">Nucleotide-binding</keyword>
<dbReference type="EMBL" id="JAGGKG010000031">
    <property type="protein sequence ID" value="MBP1907671.1"/>
    <property type="molecule type" value="Genomic_DNA"/>
</dbReference>
<sequence>MTTNLIELNQVSKKYGKELVVRGISLAVKRNSIYGLLGPNGAGKSTTLKMMTGLIAPTSGDIYFDGHSWTRKDLEHIGALIETAPLYPNLTAYENLLVRTKMLGLPKERIQEVLQIVDLTHTGKKTAGKFSMGMKQRLGIAIALLNHPKLLILDEPTNGLDPIGIGELRDLIRSFPSQGITVILSSHILSEVGQIAEHIGIISDGIIGYQGIVDDPQNLEQLFLDVVKENKRKRGARS</sequence>
<evidence type="ECO:0000313" key="6">
    <source>
        <dbReference type="EMBL" id="MBP1907671.1"/>
    </source>
</evidence>
<dbReference type="SMART" id="SM00382">
    <property type="entry name" value="AAA"/>
    <property type="match status" value="1"/>
</dbReference>
<organism evidence="6 7">
    <name type="scientific">Paenibacillus turicensis</name>
    <dbReference type="NCBI Taxonomy" id="160487"/>
    <lineage>
        <taxon>Bacteria</taxon>
        <taxon>Bacillati</taxon>
        <taxon>Bacillota</taxon>
        <taxon>Bacilli</taxon>
        <taxon>Bacillales</taxon>
        <taxon>Paenibacillaceae</taxon>
        <taxon>Paenibacillus</taxon>
    </lineage>
</organism>
<evidence type="ECO:0000313" key="7">
    <source>
        <dbReference type="Proteomes" id="UP001519272"/>
    </source>
</evidence>
<dbReference type="SUPFAM" id="SSF52540">
    <property type="entry name" value="P-loop containing nucleoside triphosphate hydrolases"/>
    <property type="match status" value="1"/>
</dbReference>
<keyword evidence="7" id="KW-1185">Reference proteome</keyword>
<evidence type="ECO:0000256" key="2">
    <source>
        <dbReference type="ARBA" id="ARBA00022448"/>
    </source>
</evidence>
<reference evidence="6 7" key="1">
    <citation type="submission" date="2021-03" db="EMBL/GenBank/DDBJ databases">
        <title>Genomic Encyclopedia of Type Strains, Phase IV (KMG-IV): sequencing the most valuable type-strain genomes for metagenomic binning, comparative biology and taxonomic classification.</title>
        <authorList>
            <person name="Goeker M."/>
        </authorList>
    </citation>
    <scope>NUCLEOTIDE SEQUENCE [LARGE SCALE GENOMIC DNA]</scope>
    <source>
        <strain evidence="6 7">DSM 14349</strain>
    </source>
</reference>
<feature type="domain" description="ABC transporter" evidence="5">
    <location>
        <begin position="6"/>
        <end position="229"/>
    </location>
</feature>
<accession>A0ABS4FYL4</accession>
<gene>
    <name evidence="6" type="ORF">J2Z32_004352</name>
</gene>
<keyword evidence="2" id="KW-0813">Transport</keyword>